<dbReference type="Gene3D" id="2.60.40.10">
    <property type="entry name" value="Immunoglobulins"/>
    <property type="match status" value="2"/>
</dbReference>
<evidence type="ECO:0000256" key="2">
    <source>
        <dbReference type="ARBA" id="ARBA00007399"/>
    </source>
</evidence>
<gene>
    <name evidence="8" type="ORF">BFG52_16115</name>
</gene>
<comment type="similarity">
    <text evidence="2">Belongs to the periplasmic pilus chaperone family.</text>
</comment>
<dbReference type="EMBL" id="CP016895">
    <property type="protein sequence ID" value="AOA59720.1"/>
    <property type="molecule type" value="Genomic_DNA"/>
</dbReference>
<evidence type="ECO:0000256" key="4">
    <source>
        <dbReference type="ARBA" id="ARBA00022764"/>
    </source>
</evidence>
<dbReference type="SUPFAM" id="SSF49584">
    <property type="entry name" value="Periplasmic chaperone C-domain"/>
    <property type="match status" value="1"/>
</dbReference>
<comment type="subcellular location">
    <subcellularLocation>
        <location evidence="1">Periplasm</location>
    </subcellularLocation>
</comment>
<dbReference type="InterPro" id="IPR016148">
    <property type="entry name" value="Pili_assmbl_chaperone_C"/>
</dbReference>
<evidence type="ECO:0000256" key="1">
    <source>
        <dbReference type="ARBA" id="ARBA00004418"/>
    </source>
</evidence>
<dbReference type="Pfam" id="PF02753">
    <property type="entry name" value="PapD_C"/>
    <property type="match status" value="1"/>
</dbReference>
<dbReference type="PRINTS" id="PR00969">
    <property type="entry name" value="CHAPERONPILI"/>
</dbReference>
<dbReference type="InterPro" id="IPR001829">
    <property type="entry name" value="Pili_assmbl_chaperone_bac"/>
</dbReference>
<keyword evidence="9" id="KW-1185">Reference proteome</keyword>
<organism evidence="8 9">
    <name type="scientific">Acinetobacter larvae</name>
    <dbReference type="NCBI Taxonomy" id="1789224"/>
    <lineage>
        <taxon>Bacteria</taxon>
        <taxon>Pseudomonadati</taxon>
        <taxon>Pseudomonadota</taxon>
        <taxon>Gammaproteobacteria</taxon>
        <taxon>Moraxellales</taxon>
        <taxon>Moraxellaceae</taxon>
        <taxon>Acinetobacter</taxon>
    </lineage>
</organism>
<dbReference type="PANTHER" id="PTHR30251">
    <property type="entry name" value="PILUS ASSEMBLY CHAPERONE"/>
    <property type="match status" value="1"/>
</dbReference>
<keyword evidence="3" id="KW-0732">Signal</keyword>
<keyword evidence="4" id="KW-0574">Periplasm</keyword>
<sequence>MKLGWRSLIGAAIMVAANSTPLWAGVVLTGTRIIFADGQKEKTIYLQNKDSYPNLVQIWLDEGDENLNIENSSAPFVVGPQIFRIQPDAVQTVRLRFLGQDQVPQDRESLFYMNFSETPALKKSASDANRLVVVFKNRIKVFYRPKQIVGQASELSTHLQFKLHRQDTQTVLQIHNNSAYFANVKSLSLVASQHLMGKGVAKALVVKENEIIAPKSTVQWPVAGNLVDKQHIRLSLVNDYGVLIEHELPLQD</sequence>
<dbReference type="PANTHER" id="PTHR30251:SF25">
    <property type="entry name" value="FIMBRIAE CHAPARONE"/>
    <property type="match status" value="1"/>
</dbReference>
<dbReference type="SUPFAM" id="SSF49354">
    <property type="entry name" value="PapD-like"/>
    <property type="match status" value="1"/>
</dbReference>
<evidence type="ECO:0000313" key="8">
    <source>
        <dbReference type="EMBL" id="AOA59720.1"/>
    </source>
</evidence>
<dbReference type="Pfam" id="PF00345">
    <property type="entry name" value="PapD_N"/>
    <property type="match status" value="1"/>
</dbReference>
<evidence type="ECO:0000256" key="3">
    <source>
        <dbReference type="ARBA" id="ARBA00022729"/>
    </source>
</evidence>
<dbReference type="InterPro" id="IPR050643">
    <property type="entry name" value="Periplasmic_pilus_chap"/>
</dbReference>
<dbReference type="AlphaFoldDB" id="A0A1B2M3E4"/>
<evidence type="ECO:0000259" key="6">
    <source>
        <dbReference type="Pfam" id="PF00345"/>
    </source>
</evidence>
<name>A0A1B2M3E4_9GAMM</name>
<reference evidence="8 9" key="1">
    <citation type="submission" date="2016-08" db="EMBL/GenBank/DDBJ databases">
        <authorList>
            <person name="Seilhamer J.J."/>
        </authorList>
    </citation>
    <scope>NUCLEOTIDE SEQUENCE [LARGE SCALE GENOMIC DNA]</scope>
    <source>
        <strain evidence="8 9">BRTC-1</strain>
    </source>
</reference>
<dbReference type="InterPro" id="IPR036316">
    <property type="entry name" value="Pili_assmbl_chap_C_dom_sf"/>
</dbReference>
<dbReference type="InterPro" id="IPR016147">
    <property type="entry name" value="Pili_assmbl_chaperone_N"/>
</dbReference>
<dbReference type="STRING" id="1789224.BFG52_16115"/>
<dbReference type="GO" id="GO:0030288">
    <property type="term" value="C:outer membrane-bounded periplasmic space"/>
    <property type="evidence" value="ECO:0007669"/>
    <property type="project" value="InterPro"/>
</dbReference>
<dbReference type="Proteomes" id="UP000093391">
    <property type="component" value="Chromosome"/>
</dbReference>
<dbReference type="InterPro" id="IPR008962">
    <property type="entry name" value="PapD-like_sf"/>
</dbReference>
<dbReference type="KEGG" id="ala:BFG52_16115"/>
<proteinExistence type="inferred from homology"/>
<evidence type="ECO:0000259" key="7">
    <source>
        <dbReference type="Pfam" id="PF02753"/>
    </source>
</evidence>
<evidence type="ECO:0000256" key="5">
    <source>
        <dbReference type="ARBA" id="ARBA00023186"/>
    </source>
</evidence>
<feature type="domain" description="Pili assembly chaperone C-terminal" evidence="7">
    <location>
        <begin position="174"/>
        <end position="242"/>
    </location>
</feature>
<dbReference type="OrthoDB" id="9131059at2"/>
<protein>
    <submittedName>
        <fullName evidence="8">Pilus assembly protein</fullName>
    </submittedName>
</protein>
<feature type="domain" description="Pili assembly chaperone N-terminal" evidence="6">
    <location>
        <begin position="25"/>
        <end position="148"/>
    </location>
</feature>
<dbReference type="GO" id="GO:0071555">
    <property type="term" value="P:cell wall organization"/>
    <property type="evidence" value="ECO:0007669"/>
    <property type="project" value="InterPro"/>
</dbReference>
<dbReference type="InterPro" id="IPR013783">
    <property type="entry name" value="Ig-like_fold"/>
</dbReference>
<evidence type="ECO:0000313" key="9">
    <source>
        <dbReference type="Proteomes" id="UP000093391"/>
    </source>
</evidence>
<keyword evidence="5" id="KW-0143">Chaperone</keyword>
<accession>A0A1B2M3E4</accession>
<dbReference type="RefSeq" id="WP_067558655.1">
    <property type="nucleotide sequence ID" value="NZ_CP016895.1"/>
</dbReference>